<gene>
    <name evidence="1" type="ORF">HF086_011604</name>
</gene>
<dbReference type="EMBL" id="JACEFF010000620">
    <property type="protein sequence ID" value="KAH9634344.1"/>
    <property type="molecule type" value="Genomic_DNA"/>
</dbReference>
<dbReference type="CDD" id="cd09275">
    <property type="entry name" value="RNase_HI_RT_DIRS1"/>
    <property type="match status" value="1"/>
</dbReference>
<reference evidence="1" key="1">
    <citation type="journal article" date="2021" name="G3 (Bethesda)">
        <title>Genome and transcriptome analysis of the beet armyworm Spodoptera exigua reveals targets for pest control. .</title>
        <authorList>
            <person name="Simon S."/>
            <person name="Breeschoten T."/>
            <person name="Jansen H.J."/>
            <person name="Dirks R.P."/>
            <person name="Schranz M.E."/>
            <person name="Ros V.I.D."/>
        </authorList>
    </citation>
    <scope>NUCLEOTIDE SEQUENCE</scope>
    <source>
        <strain evidence="1">TB_SE_WUR_2020</strain>
    </source>
</reference>
<comment type="caution">
    <text evidence="1">The sequence shown here is derived from an EMBL/GenBank/DDBJ whole genome shotgun (WGS) entry which is preliminary data.</text>
</comment>
<accession>A0A922MDD1</accession>
<evidence type="ECO:0000313" key="2">
    <source>
        <dbReference type="Proteomes" id="UP000814243"/>
    </source>
</evidence>
<protein>
    <submittedName>
        <fullName evidence="1">Uncharacterized protein</fullName>
    </submittedName>
</protein>
<proteinExistence type="predicted"/>
<evidence type="ECO:0000313" key="1">
    <source>
        <dbReference type="EMBL" id="KAH9634344.1"/>
    </source>
</evidence>
<organism evidence="1 2">
    <name type="scientific">Spodoptera exigua</name>
    <name type="common">Beet armyworm</name>
    <name type="synonym">Noctua fulgens</name>
    <dbReference type="NCBI Taxonomy" id="7107"/>
    <lineage>
        <taxon>Eukaryota</taxon>
        <taxon>Metazoa</taxon>
        <taxon>Ecdysozoa</taxon>
        <taxon>Arthropoda</taxon>
        <taxon>Hexapoda</taxon>
        <taxon>Insecta</taxon>
        <taxon>Pterygota</taxon>
        <taxon>Neoptera</taxon>
        <taxon>Endopterygota</taxon>
        <taxon>Lepidoptera</taxon>
        <taxon>Glossata</taxon>
        <taxon>Ditrysia</taxon>
        <taxon>Noctuoidea</taxon>
        <taxon>Noctuidae</taxon>
        <taxon>Amphipyrinae</taxon>
        <taxon>Spodoptera</taxon>
    </lineage>
</organism>
<sequence length="103" mass="11947">MGGTQLPHLNNLARWQWCEERHIWLVASYIKSSENNETDEESRKINPDTEWELNTVAFQQIITVLGEPEIDLFASRTNAKCISYVSWKPDPEAMNIDPFTLSH</sequence>
<dbReference type="AlphaFoldDB" id="A0A922MDD1"/>
<dbReference type="Proteomes" id="UP000814243">
    <property type="component" value="Unassembled WGS sequence"/>
</dbReference>
<name>A0A922MDD1_SPOEX</name>